<keyword evidence="6 9" id="KW-0862">Zinc</keyword>
<feature type="compositionally biased region" description="Low complexity" evidence="10">
    <location>
        <begin position="150"/>
        <end position="162"/>
    </location>
</feature>
<comment type="caution">
    <text evidence="15">The sequence shown here is derived from an EMBL/GenBank/DDBJ whole genome shotgun (WGS) entry which is preliminary data.</text>
</comment>
<evidence type="ECO:0000256" key="9">
    <source>
        <dbReference type="RuleBase" id="RU364130"/>
    </source>
</evidence>
<dbReference type="EMBL" id="QEAQ01000059">
    <property type="protein sequence ID" value="TPX57073.1"/>
    <property type="molecule type" value="Genomic_DNA"/>
</dbReference>
<evidence type="ECO:0000256" key="2">
    <source>
        <dbReference type="ARBA" id="ARBA00005690"/>
    </source>
</evidence>
<evidence type="ECO:0000256" key="3">
    <source>
        <dbReference type="ARBA" id="ARBA00022705"/>
    </source>
</evidence>
<evidence type="ECO:0000256" key="4">
    <source>
        <dbReference type="ARBA" id="ARBA00022723"/>
    </source>
</evidence>
<dbReference type="Pfam" id="PF08646">
    <property type="entry name" value="Rep_fac-A_C"/>
    <property type="match status" value="1"/>
</dbReference>
<dbReference type="CDD" id="cd04477">
    <property type="entry name" value="RPA1N"/>
    <property type="match status" value="1"/>
</dbReference>
<evidence type="ECO:0000259" key="13">
    <source>
        <dbReference type="Pfam" id="PF08646"/>
    </source>
</evidence>
<proteinExistence type="inferred from homology"/>
<dbReference type="InterPro" id="IPR013955">
    <property type="entry name" value="Rep_factor-A_C"/>
</dbReference>
<dbReference type="InterPro" id="IPR004591">
    <property type="entry name" value="Rfa1"/>
</dbReference>
<dbReference type="GO" id="GO:0008270">
    <property type="term" value="F:zinc ion binding"/>
    <property type="evidence" value="ECO:0007669"/>
    <property type="project" value="UniProtKB-KW"/>
</dbReference>
<reference evidence="15 16" key="1">
    <citation type="journal article" date="2019" name="Sci. Rep.">
        <title>Comparative genomics of chytrid fungi reveal insights into the obligate biotrophic and pathogenic lifestyle of Synchytrium endobioticum.</title>
        <authorList>
            <person name="van de Vossenberg B.T.L.H."/>
            <person name="Warris S."/>
            <person name="Nguyen H.D.T."/>
            <person name="van Gent-Pelzer M.P.E."/>
            <person name="Joly D.L."/>
            <person name="van de Geest H.C."/>
            <person name="Bonants P.J.M."/>
            <person name="Smith D.S."/>
            <person name="Levesque C.A."/>
            <person name="van der Lee T.A.J."/>
        </authorList>
    </citation>
    <scope>NUCLEOTIDE SEQUENCE [LARGE SCALE GENOMIC DNA]</scope>
    <source>
        <strain evidence="15 16">CBS 809.83</strain>
    </source>
</reference>
<dbReference type="GO" id="GO:0005662">
    <property type="term" value="C:DNA replication factor A complex"/>
    <property type="evidence" value="ECO:0007669"/>
    <property type="project" value="UniProtKB-ARBA"/>
</dbReference>
<feature type="domain" description="Replication factor A C-terminal" evidence="13">
    <location>
        <begin position="525"/>
        <end position="666"/>
    </location>
</feature>
<dbReference type="CDD" id="cd04474">
    <property type="entry name" value="RPA1_DBD_A"/>
    <property type="match status" value="1"/>
</dbReference>
<dbReference type="Gene3D" id="2.40.50.140">
    <property type="entry name" value="Nucleic acid-binding proteins"/>
    <property type="match status" value="4"/>
</dbReference>
<dbReference type="GO" id="GO:0007004">
    <property type="term" value="P:telomere maintenance via telomerase"/>
    <property type="evidence" value="ECO:0007669"/>
    <property type="project" value="UniProtKB-ARBA"/>
</dbReference>
<keyword evidence="8 9" id="KW-0539">Nucleus</keyword>
<dbReference type="InterPro" id="IPR012340">
    <property type="entry name" value="NA-bd_OB-fold"/>
</dbReference>
<dbReference type="GO" id="GO:0006260">
    <property type="term" value="P:DNA replication"/>
    <property type="evidence" value="ECO:0007669"/>
    <property type="project" value="UniProtKB-KW"/>
</dbReference>
<keyword evidence="3 9" id="KW-0235">DNA replication</keyword>
<comment type="subunit">
    <text evidence="9">Component of the heterotrimeric canonical replication protein A complex (RPA).</text>
</comment>
<sequence>MKIQLSQGALKTCYESPNKNPDHPAYLKPVLQVLNIKKVIPAANPAKPDQLERYRLIISDGVHFMQAMLGTQLNGHVSSEELKKHGVIRLDHYVVNTVGNKTRVFIVLKFEILTPFESIPKIGSPEGLGTTNPDTAAQTGASSAGQPTSNNNNNIDTNNNNNRTPVPSAQSMQNQSGFGGSGFGGQQNQYNSGHQQQQPQQRQHQQQGRSNYGPNGGNQQQQGMGSFGGGSSSNMPPIAMGETPMCIFPIKTLSPYQNKWTIKARLVNKSDVRHWDNARGQGKLFSCTFVDESGEIRATGFNDAVNVFYDMLEEGKVYYISKAPIKPAKKQFSNVQNEYEMTIEPQSTITLCTDAKDVPGVRYNFVPLDKLNEVEANSMIDVIGVVKDVGNLSDLVSKTTQKPFKKRDLTIVDQSQYEVRMTIWGQQAETFEPHDNPIVAAKGVKLGDFGGRSLSLMGTSSMAANPDIPEAHNLRSWYDADGCTVSFHSYNNAPAGISAGGNRDPLKLISMIKDEGLGMGEKPDYFTVRGTVGFIRPTNMSYPACPSNGCNKKVTDIGNGWRCEKCDKTYPAPEHRYIMSFSITDHTGQVWLQGFNEVGEQLLGMSANETVALKDSQNDQAVTAAINDALFKTYLFKVRAKAETYQDESKVRLSVISFSSVDYAAAAIDLAGMIEDMKML</sequence>
<evidence type="ECO:0000256" key="8">
    <source>
        <dbReference type="ARBA" id="ARBA00023242"/>
    </source>
</evidence>
<dbReference type="CDD" id="cd04476">
    <property type="entry name" value="RPA1_DBD_C"/>
    <property type="match status" value="1"/>
</dbReference>
<gene>
    <name evidence="15" type="ORF">PhCBS80983_g04090</name>
</gene>
<keyword evidence="5 9" id="KW-0863">Zinc-finger</keyword>
<name>A0A507DZ64_9FUNG</name>
<dbReference type="InterPro" id="IPR007199">
    <property type="entry name" value="Rep_factor-A_N"/>
</dbReference>
<comment type="subcellular location">
    <subcellularLocation>
        <location evidence="1 9">Nucleus</location>
    </subcellularLocation>
</comment>
<feature type="region of interest" description="Disordered" evidence="10">
    <location>
        <begin position="121"/>
        <end position="238"/>
    </location>
</feature>
<dbReference type="NCBIfam" id="TIGR00617">
    <property type="entry name" value="rpa1"/>
    <property type="match status" value="1"/>
</dbReference>
<comment type="function">
    <text evidence="9">As part of the replication protein A (RPA/RP-A), a single-stranded DNA-binding heterotrimeric complex, may play an essential role in DNA replication, recombination and repair. Binds and stabilizes single-stranded DNA intermediates, preventing complementary DNA reannealing and recruiting different proteins involved in DNA metabolism.</text>
</comment>
<evidence type="ECO:0000256" key="5">
    <source>
        <dbReference type="ARBA" id="ARBA00022771"/>
    </source>
</evidence>
<comment type="similarity">
    <text evidence="2 9">Belongs to the replication factor A protein 1 family.</text>
</comment>
<keyword evidence="4 9" id="KW-0479">Metal-binding</keyword>
<feature type="compositionally biased region" description="Polar residues" evidence="10">
    <location>
        <begin position="129"/>
        <end position="149"/>
    </location>
</feature>
<dbReference type="GO" id="GO:0006310">
    <property type="term" value="P:DNA recombination"/>
    <property type="evidence" value="ECO:0007669"/>
    <property type="project" value="InterPro"/>
</dbReference>
<dbReference type="InterPro" id="IPR047192">
    <property type="entry name" value="Euk_RPA1_DBD_C"/>
</dbReference>
<dbReference type="FunFam" id="2.40.50.140:FF:000041">
    <property type="entry name" value="Replication protein A subunit"/>
    <property type="match status" value="1"/>
</dbReference>
<keyword evidence="16" id="KW-1185">Reference proteome</keyword>
<feature type="compositionally biased region" description="Low complexity" evidence="10">
    <location>
        <begin position="186"/>
        <end position="224"/>
    </location>
</feature>
<feature type="domain" description="OB" evidence="11">
    <location>
        <begin position="260"/>
        <end position="342"/>
    </location>
</feature>
<dbReference type="AlphaFoldDB" id="A0A507DZ64"/>
<dbReference type="PANTHER" id="PTHR47165">
    <property type="entry name" value="OS03G0429900 PROTEIN"/>
    <property type="match status" value="1"/>
</dbReference>
<evidence type="ECO:0000256" key="10">
    <source>
        <dbReference type="SAM" id="MobiDB-lite"/>
    </source>
</evidence>
<evidence type="ECO:0000256" key="1">
    <source>
        <dbReference type="ARBA" id="ARBA00004123"/>
    </source>
</evidence>
<dbReference type="GO" id="GO:0003677">
    <property type="term" value="F:DNA binding"/>
    <property type="evidence" value="ECO:0007669"/>
    <property type="project" value="UniProtKB-KW"/>
</dbReference>
<dbReference type="FunFam" id="2.40.50.140:FF:000064">
    <property type="entry name" value="Replication protein A subunit"/>
    <property type="match status" value="1"/>
</dbReference>
<evidence type="ECO:0000259" key="11">
    <source>
        <dbReference type="Pfam" id="PF01336"/>
    </source>
</evidence>
<dbReference type="PANTHER" id="PTHR47165:SF4">
    <property type="entry name" value="OS03G0429900 PROTEIN"/>
    <property type="match status" value="1"/>
</dbReference>
<keyword evidence="7 9" id="KW-0238">DNA-binding</keyword>
<dbReference type="Pfam" id="PF01336">
    <property type="entry name" value="tRNA_anti-codon"/>
    <property type="match status" value="1"/>
</dbReference>
<dbReference type="FunFam" id="2.40.50.140:FF:000117">
    <property type="entry name" value="Replication protein A subunit"/>
    <property type="match status" value="1"/>
</dbReference>
<dbReference type="FunFam" id="2.40.50.140:FF:000090">
    <property type="entry name" value="Replication protein A subunit"/>
    <property type="match status" value="1"/>
</dbReference>
<evidence type="ECO:0000313" key="16">
    <source>
        <dbReference type="Proteomes" id="UP000318582"/>
    </source>
</evidence>
<dbReference type="Proteomes" id="UP000318582">
    <property type="component" value="Unassembled WGS sequence"/>
</dbReference>
<evidence type="ECO:0000256" key="6">
    <source>
        <dbReference type="ARBA" id="ARBA00022833"/>
    </source>
</evidence>
<feature type="domain" description="Replication protein A OB" evidence="14">
    <location>
        <begin position="368"/>
        <end position="465"/>
    </location>
</feature>
<dbReference type="InterPro" id="IPR031657">
    <property type="entry name" value="REPA_OB_2"/>
</dbReference>
<dbReference type="STRING" id="109895.A0A507DZ64"/>
<dbReference type="InterPro" id="IPR004365">
    <property type="entry name" value="NA-bd_OB_tRNA"/>
</dbReference>
<dbReference type="CDD" id="cd04475">
    <property type="entry name" value="RPA1_DBD_B"/>
    <property type="match status" value="1"/>
</dbReference>
<protein>
    <recommendedName>
        <fullName evidence="9">Replication protein A subunit</fullName>
    </recommendedName>
</protein>
<evidence type="ECO:0000259" key="12">
    <source>
        <dbReference type="Pfam" id="PF04057"/>
    </source>
</evidence>
<accession>A0A507DZ64</accession>
<evidence type="ECO:0000313" key="15">
    <source>
        <dbReference type="EMBL" id="TPX57073.1"/>
    </source>
</evidence>
<feature type="domain" description="Replication factor-A protein 1 N-terminal" evidence="12">
    <location>
        <begin position="5"/>
        <end position="114"/>
    </location>
</feature>
<dbReference type="GO" id="GO:0000781">
    <property type="term" value="C:chromosome, telomeric region"/>
    <property type="evidence" value="ECO:0007669"/>
    <property type="project" value="UniProtKB-ARBA"/>
</dbReference>
<dbReference type="SUPFAM" id="SSF50249">
    <property type="entry name" value="Nucleic acid-binding proteins"/>
    <property type="match status" value="4"/>
</dbReference>
<dbReference type="Pfam" id="PF16900">
    <property type="entry name" value="REPA_OB_2"/>
    <property type="match status" value="1"/>
</dbReference>
<evidence type="ECO:0000256" key="7">
    <source>
        <dbReference type="ARBA" id="ARBA00023125"/>
    </source>
</evidence>
<dbReference type="Pfam" id="PF04057">
    <property type="entry name" value="Rep-A_N"/>
    <property type="match status" value="1"/>
</dbReference>
<dbReference type="GO" id="GO:0006281">
    <property type="term" value="P:DNA repair"/>
    <property type="evidence" value="ECO:0007669"/>
    <property type="project" value="InterPro"/>
</dbReference>
<evidence type="ECO:0000259" key="14">
    <source>
        <dbReference type="Pfam" id="PF16900"/>
    </source>
</evidence>
<organism evidence="15 16">
    <name type="scientific">Powellomyces hirtus</name>
    <dbReference type="NCBI Taxonomy" id="109895"/>
    <lineage>
        <taxon>Eukaryota</taxon>
        <taxon>Fungi</taxon>
        <taxon>Fungi incertae sedis</taxon>
        <taxon>Chytridiomycota</taxon>
        <taxon>Chytridiomycota incertae sedis</taxon>
        <taxon>Chytridiomycetes</taxon>
        <taxon>Spizellomycetales</taxon>
        <taxon>Powellomycetaceae</taxon>
        <taxon>Powellomyces</taxon>
    </lineage>
</organism>